<proteinExistence type="predicted"/>
<dbReference type="CDD" id="cd00160">
    <property type="entry name" value="RhoGEF"/>
    <property type="match status" value="1"/>
</dbReference>
<dbReference type="Pfam" id="PF00621">
    <property type="entry name" value="RhoGEF"/>
    <property type="match status" value="1"/>
</dbReference>
<evidence type="ECO:0000259" key="2">
    <source>
        <dbReference type="PROSITE" id="PS50238"/>
    </source>
</evidence>
<evidence type="ECO:0000313" key="3">
    <source>
        <dbReference type="EMBL" id="CAE2263474.1"/>
    </source>
</evidence>
<dbReference type="PROSITE" id="PS50096">
    <property type="entry name" value="IQ"/>
    <property type="match status" value="1"/>
</dbReference>
<dbReference type="SMART" id="SM00325">
    <property type="entry name" value="RhoGEF"/>
    <property type="match status" value="1"/>
</dbReference>
<dbReference type="EMBL" id="HBKR01000416">
    <property type="protein sequence ID" value="CAE2263474.1"/>
    <property type="molecule type" value="Transcribed_RNA"/>
</dbReference>
<feature type="domain" description="Rho-GAP" evidence="2">
    <location>
        <begin position="491"/>
        <end position="687"/>
    </location>
</feature>
<feature type="domain" description="DH" evidence="1">
    <location>
        <begin position="156"/>
        <end position="346"/>
    </location>
</feature>
<dbReference type="GO" id="GO:0005737">
    <property type="term" value="C:cytoplasm"/>
    <property type="evidence" value="ECO:0007669"/>
    <property type="project" value="TreeGrafter"/>
</dbReference>
<dbReference type="Pfam" id="PF00612">
    <property type="entry name" value="IQ"/>
    <property type="match status" value="1"/>
</dbReference>
<dbReference type="Gene3D" id="1.10.555.10">
    <property type="entry name" value="Rho GTPase activation protein"/>
    <property type="match status" value="1"/>
</dbReference>
<evidence type="ECO:0008006" key="4">
    <source>
        <dbReference type="Google" id="ProtNLM"/>
    </source>
</evidence>
<dbReference type="InterPro" id="IPR000219">
    <property type="entry name" value="DH_dom"/>
</dbReference>
<dbReference type="AlphaFoldDB" id="A0A7S4N3P5"/>
<reference evidence="3" key="1">
    <citation type="submission" date="2021-01" db="EMBL/GenBank/DDBJ databases">
        <authorList>
            <person name="Corre E."/>
            <person name="Pelletier E."/>
            <person name="Niang G."/>
            <person name="Scheremetjew M."/>
            <person name="Finn R."/>
            <person name="Kale V."/>
            <person name="Holt S."/>
            <person name="Cochrane G."/>
            <person name="Meng A."/>
            <person name="Brown T."/>
            <person name="Cohen L."/>
        </authorList>
    </citation>
    <scope>NUCLEOTIDE SEQUENCE</scope>
    <source>
        <strain evidence="3">SoJaBio B1-5/56/2</strain>
    </source>
</reference>
<dbReference type="SMART" id="SM00015">
    <property type="entry name" value="IQ"/>
    <property type="match status" value="1"/>
</dbReference>
<dbReference type="PANTHER" id="PTHR45808:SF2">
    <property type="entry name" value="RHO GTPASE-ACTIVATING PROTEIN 68F"/>
    <property type="match status" value="1"/>
</dbReference>
<dbReference type="InterPro" id="IPR000198">
    <property type="entry name" value="RhoGAP_dom"/>
</dbReference>
<dbReference type="PANTHER" id="PTHR45808">
    <property type="entry name" value="RHO GTPASE-ACTIVATING PROTEIN 68F"/>
    <property type="match status" value="1"/>
</dbReference>
<protein>
    <recommendedName>
        <fullName evidence="4">Rho-GAP domain-containing protein</fullName>
    </recommendedName>
</protein>
<dbReference type="InterPro" id="IPR035899">
    <property type="entry name" value="DBL_dom_sf"/>
</dbReference>
<dbReference type="SUPFAM" id="SSF48350">
    <property type="entry name" value="GTPase activation domain, GAP"/>
    <property type="match status" value="1"/>
</dbReference>
<sequence>MTQSMDEDNSFKLNRRTLVVDHRDWAKSPDDWTSLQNQLIQGGTTCLKIQDELLWIMTQSDLVSDKTSKSIWDLVTMDGHKRSKDKGQSFTKGDFETYNWNNMKRLKAIVTAGQQLLDSQQTVYSIVIIQSRIRGYLARKRYAKMKKLYLNTTLKQRNEHFRELIRKEANYNFGLEVIVQQFLQPARELAKKPHFLGKSITPSDLTAIFSNIEDIKKVHNDLHDEFKKVEDNWPDLSGLGDRFLAFMNRFKCYEKYVNNFQFAIEVLGNCMAKYESFAQMCLESSERVDLDLQGLISAPLNQMNTYELMLERISDNTPRNILPKESKALEQCVSAVRETNVFILSALEDSENAAKILAVEKKLLKKKEKLLSKRGRLYVDAFSVEFFDRTLPSKKYAGEMVLFSDTVFLAKFASKKDVSSLQSKGLFSLENANITIPDDYRKVNGFQLEVGPEDAIKRFGVFLSSPSDFHVAVPQLKDLISKNQKNRVFEVKLSQVLENEGNVSPPIPSVVRLLIEYLDKHALQAQGLFRVAGSQKETDELRDKIDKGIAFDLSEVSGVHSVASLLKLYFRVLPEPLFTYDLYEPLIKAQDEYSPDLDPQKEKLKKTVSTLLAQIPYENRVLAKYLVDFLSRVAAFSEVNKMLPSNLSICFAPNLLRPKVQTIEAALDVMKVNGLVELLIINPKLIPIDL</sequence>
<dbReference type="InterPro" id="IPR008936">
    <property type="entry name" value="Rho_GTPase_activation_prot"/>
</dbReference>
<organism evidence="3">
    <name type="scientific">Paramoeba aestuarina</name>
    <dbReference type="NCBI Taxonomy" id="180227"/>
    <lineage>
        <taxon>Eukaryota</taxon>
        <taxon>Amoebozoa</taxon>
        <taxon>Discosea</taxon>
        <taxon>Flabellinia</taxon>
        <taxon>Dactylopodida</taxon>
        <taxon>Paramoebidae</taxon>
        <taxon>Paramoeba</taxon>
    </lineage>
</organism>
<dbReference type="SUPFAM" id="SSF48065">
    <property type="entry name" value="DBL homology domain (DH-domain)"/>
    <property type="match status" value="1"/>
</dbReference>
<dbReference type="PROSITE" id="PS50010">
    <property type="entry name" value="DH_2"/>
    <property type="match status" value="1"/>
</dbReference>
<dbReference type="GO" id="GO:0007264">
    <property type="term" value="P:small GTPase-mediated signal transduction"/>
    <property type="evidence" value="ECO:0007669"/>
    <property type="project" value="TreeGrafter"/>
</dbReference>
<dbReference type="GO" id="GO:0005085">
    <property type="term" value="F:guanyl-nucleotide exchange factor activity"/>
    <property type="evidence" value="ECO:0007669"/>
    <property type="project" value="InterPro"/>
</dbReference>
<name>A0A7S4N3P5_9EUKA</name>
<dbReference type="InterPro" id="IPR000048">
    <property type="entry name" value="IQ_motif_EF-hand-BS"/>
</dbReference>
<dbReference type="SMART" id="SM00324">
    <property type="entry name" value="RhoGAP"/>
    <property type="match status" value="1"/>
</dbReference>
<evidence type="ECO:0000259" key="1">
    <source>
        <dbReference type="PROSITE" id="PS50010"/>
    </source>
</evidence>
<dbReference type="Pfam" id="PF00620">
    <property type="entry name" value="RhoGAP"/>
    <property type="match status" value="1"/>
</dbReference>
<dbReference type="CDD" id="cd00159">
    <property type="entry name" value="RhoGAP"/>
    <property type="match status" value="1"/>
</dbReference>
<dbReference type="PROSITE" id="PS50238">
    <property type="entry name" value="RHOGAP"/>
    <property type="match status" value="1"/>
</dbReference>
<gene>
    <name evidence="3" type="ORF">NAES01612_LOCUS229</name>
</gene>
<dbReference type="GO" id="GO:0005096">
    <property type="term" value="F:GTPase activator activity"/>
    <property type="evidence" value="ECO:0007669"/>
    <property type="project" value="TreeGrafter"/>
</dbReference>
<accession>A0A7S4N3P5</accession>
<dbReference type="Gene3D" id="1.20.900.10">
    <property type="entry name" value="Dbl homology (DH) domain"/>
    <property type="match status" value="1"/>
</dbReference>